<name>A0ACC2MZA0_PERAE</name>
<comment type="caution">
    <text evidence="1">The sequence shown here is derived from an EMBL/GenBank/DDBJ whole genome shotgun (WGS) entry which is preliminary data.</text>
</comment>
<accession>A0ACC2MZA0</accession>
<keyword evidence="2" id="KW-1185">Reference proteome</keyword>
<gene>
    <name evidence="1" type="ORF">MRB53_004039</name>
</gene>
<evidence type="ECO:0000313" key="1">
    <source>
        <dbReference type="EMBL" id="KAJ8651016.1"/>
    </source>
</evidence>
<dbReference type="Proteomes" id="UP001234297">
    <property type="component" value="Chromosome 1"/>
</dbReference>
<reference evidence="1 2" key="1">
    <citation type="journal article" date="2022" name="Hortic Res">
        <title>A haplotype resolved chromosomal level avocado genome allows analysis of novel avocado genes.</title>
        <authorList>
            <person name="Nath O."/>
            <person name="Fletcher S.J."/>
            <person name="Hayward A."/>
            <person name="Shaw L.M."/>
            <person name="Masouleh A.K."/>
            <person name="Furtado A."/>
            <person name="Henry R.J."/>
            <person name="Mitter N."/>
        </authorList>
    </citation>
    <scope>NUCLEOTIDE SEQUENCE [LARGE SCALE GENOMIC DNA]</scope>
    <source>
        <strain evidence="2">cv. Hass</strain>
    </source>
</reference>
<organism evidence="1 2">
    <name type="scientific">Persea americana</name>
    <name type="common">Avocado</name>
    <dbReference type="NCBI Taxonomy" id="3435"/>
    <lineage>
        <taxon>Eukaryota</taxon>
        <taxon>Viridiplantae</taxon>
        <taxon>Streptophyta</taxon>
        <taxon>Embryophyta</taxon>
        <taxon>Tracheophyta</taxon>
        <taxon>Spermatophyta</taxon>
        <taxon>Magnoliopsida</taxon>
        <taxon>Magnoliidae</taxon>
        <taxon>Laurales</taxon>
        <taxon>Lauraceae</taxon>
        <taxon>Persea</taxon>
    </lineage>
</organism>
<evidence type="ECO:0000313" key="2">
    <source>
        <dbReference type="Proteomes" id="UP001234297"/>
    </source>
</evidence>
<proteinExistence type="predicted"/>
<dbReference type="EMBL" id="CM056809">
    <property type="protein sequence ID" value="KAJ8651016.1"/>
    <property type="molecule type" value="Genomic_DNA"/>
</dbReference>
<sequence>MLLFIQALAWVSFKTLVSLSADLLFSRLTAGHHPHLGQHDLNDNAAMKKVDAGMESQAADLTAHQKKQRR</sequence>
<protein>
    <submittedName>
        <fullName evidence="1">Uncharacterized protein</fullName>
    </submittedName>
</protein>